<dbReference type="InterPro" id="IPR050570">
    <property type="entry name" value="Cell_wall_metabolism_enzyme"/>
</dbReference>
<keyword evidence="10" id="KW-1185">Reference proteome</keyword>
<dbReference type="Pfam" id="PF01551">
    <property type="entry name" value="Peptidase_M23"/>
    <property type="match status" value="1"/>
</dbReference>
<evidence type="ECO:0000313" key="9">
    <source>
        <dbReference type="EMBL" id="CAG4969054.1"/>
    </source>
</evidence>
<accession>A0ABM8UCL9</accession>
<dbReference type="CDD" id="cd12797">
    <property type="entry name" value="M23_peptidase"/>
    <property type="match status" value="1"/>
</dbReference>
<dbReference type="Gene3D" id="2.70.70.10">
    <property type="entry name" value="Glucose Permease (Domain IIA)"/>
    <property type="match status" value="1"/>
</dbReference>
<name>A0ABM8UCL9_9GAMM</name>
<keyword evidence="2" id="KW-0645">Protease</keyword>
<feature type="domain" description="M23ase beta-sheet core" evidence="8">
    <location>
        <begin position="128"/>
        <end position="220"/>
    </location>
</feature>
<dbReference type="PANTHER" id="PTHR21666:SF288">
    <property type="entry name" value="CELL DIVISION PROTEIN YTFB"/>
    <property type="match status" value="1"/>
</dbReference>
<feature type="region of interest" description="Disordered" evidence="7">
    <location>
        <begin position="40"/>
        <end position="90"/>
    </location>
</feature>
<evidence type="ECO:0000259" key="8">
    <source>
        <dbReference type="Pfam" id="PF01551"/>
    </source>
</evidence>
<evidence type="ECO:0000256" key="6">
    <source>
        <dbReference type="ARBA" id="ARBA00023049"/>
    </source>
</evidence>
<gene>
    <name evidence="9" type="ORF">LYB30171_00407</name>
</gene>
<reference evidence="9 10" key="1">
    <citation type="submission" date="2021-04" db="EMBL/GenBank/DDBJ databases">
        <authorList>
            <person name="Rodrigo-Torres L."/>
            <person name="Arahal R. D."/>
            <person name="Lucena T."/>
        </authorList>
    </citation>
    <scope>NUCLEOTIDE SEQUENCE [LARGE SCALE GENOMIC DNA]</scope>
    <source>
        <strain evidence="9 10">CECT 30171</strain>
    </source>
</reference>
<evidence type="ECO:0000256" key="7">
    <source>
        <dbReference type="SAM" id="MobiDB-lite"/>
    </source>
</evidence>
<dbReference type="EMBL" id="OU015430">
    <property type="protein sequence ID" value="CAG4969054.1"/>
    <property type="molecule type" value="Genomic_DNA"/>
</dbReference>
<dbReference type="PANTHER" id="PTHR21666">
    <property type="entry name" value="PEPTIDASE-RELATED"/>
    <property type="match status" value="1"/>
</dbReference>
<sequence length="245" mass="25779">MLRLALVFLAGLLVGANLVYFVMTRGQADPDAALVFQRERSQHAVPADTPAAPAERVEAPAPPQDKPAPAFGPLPAEPGHTSGTPAPVERPRTAVPAAGAGGLIVPVSGIAPAQLSNTFDDARGQGRVHEALDIMAPRGTPVVAVADGTVEKLFASDRGGLTIYQFEPSGRYAYYYAHLDRYAAGLAEGDRLRQGQVVGYVGSTGNASDDAPHLHFGIFALGPEKRWWEGTAINPYPLLTGRPTP</sequence>
<keyword evidence="3" id="KW-0479">Metal-binding</keyword>
<evidence type="ECO:0000256" key="5">
    <source>
        <dbReference type="ARBA" id="ARBA00022833"/>
    </source>
</evidence>
<evidence type="ECO:0000256" key="1">
    <source>
        <dbReference type="ARBA" id="ARBA00001947"/>
    </source>
</evidence>
<keyword evidence="5" id="KW-0862">Zinc</keyword>
<comment type="cofactor">
    <cofactor evidence="1">
        <name>Zn(2+)</name>
        <dbReference type="ChEBI" id="CHEBI:29105"/>
    </cofactor>
</comment>
<dbReference type="Proteomes" id="UP000680116">
    <property type="component" value="Chromosome"/>
</dbReference>
<protein>
    <recommendedName>
        <fullName evidence="8">M23ase beta-sheet core domain-containing protein</fullName>
    </recommendedName>
</protein>
<evidence type="ECO:0000256" key="2">
    <source>
        <dbReference type="ARBA" id="ARBA00022670"/>
    </source>
</evidence>
<evidence type="ECO:0000256" key="3">
    <source>
        <dbReference type="ARBA" id="ARBA00022723"/>
    </source>
</evidence>
<organism evidence="9 10">
    <name type="scientific">Novilysobacter luteus</name>
    <dbReference type="NCBI Taxonomy" id="2822368"/>
    <lineage>
        <taxon>Bacteria</taxon>
        <taxon>Pseudomonadati</taxon>
        <taxon>Pseudomonadota</taxon>
        <taxon>Gammaproteobacteria</taxon>
        <taxon>Lysobacterales</taxon>
        <taxon>Lysobacteraceae</taxon>
        <taxon>Novilysobacter</taxon>
    </lineage>
</organism>
<dbReference type="InterPro" id="IPR011055">
    <property type="entry name" value="Dup_hybrid_motif"/>
</dbReference>
<evidence type="ECO:0000313" key="10">
    <source>
        <dbReference type="Proteomes" id="UP000680116"/>
    </source>
</evidence>
<dbReference type="InterPro" id="IPR016047">
    <property type="entry name" value="M23ase_b-sheet_dom"/>
</dbReference>
<keyword evidence="6" id="KW-0482">Metalloprotease</keyword>
<keyword evidence="4" id="KW-0378">Hydrolase</keyword>
<dbReference type="SUPFAM" id="SSF51261">
    <property type="entry name" value="Duplicated hybrid motif"/>
    <property type="match status" value="1"/>
</dbReference>
<evidence type="ECO:0000256" key="4">
    <source>
        <dbReference type="ARBA" id="ARBA00022801"/>
    </source>
</evidence>
<proteinExistence type="predicted"/>
<feature type="compositionally biased region" description="Pro residues" evidence="7">
    <location>
        <begin position="60"/>
        <end position="76"/>
    </location>
</feature>